<evidence type="ECO:0000313" key="2">
    <source>
        <dbReference type="EMBL" id="HGY09417.1"/>
    </source>
</evidence>
<accession>A0A7C4ZGK9</accession>
<comment type="similarity">
    <text evidence="1">Belongs to the ArsC family.</text>
</comment>
<organism evidence="2">
    <name type="scientific">Oceanithermus profundus</name>
    <dbReference type="NCBI Taxonomy" id="187137"/>
    <lineage>
        <taxon>Bacteria</taxon>
        <taxon>Thermotogati</taxon>
        <taxon>Deinococcota</taxon>
        <taxon>Deinococci</taxon>
        <taxon>Thermales</taxon>
        <taxon>Thermaceae</taxon>
        <taxon>Oceanithermus</taxon>
    </lineage>
</organism>
<dbReference type="AlphaFoldDB" id="A0A7C4ZGK9"/>
<dbReference type="Pfam" id="PF03960">
    <property type="entry name" value="ArsC"/>
    <property type="match status" value="1"/>
</dbReference>
<comment type="caution">
    <text evidence="2">The sequence shown here is derived from an EMBL/GenBank/DDBJ whole genome shotgun (WGS) entry which is preliminary data.</text>
</comment>
<evidence type="ECO:0000256" key="1">
    <source>
        <dbReference type="PROSITE-ProRule" id="PRU01282"/>
    </source>
</evidence>
<dbReference type="PROSITE" id="PS51353">
    <property type="entry name" value="ARSC"/>
    <property type="match status" value="1"/>
</dbReference>
<protein>
    <submittedName>
        <fullName evidence="2">Uncharacterized protein</fullName>
    </submittedName>
</protein>
<dbReference type="PANTHER" id="PTHR30041:SF8">
    <property type="entry name" value="PROTEIN YFFB"/>
    <property type="match status" value="1"/>
</dbReference>
<dbReference type="SUPFAM" id="SSF52833">
    <property type="entry name" value="Thioredoxin-like"/>
    <property type="match status" value="1"/>
</dbReference>
<gene>
    <name evidence="2" type="ORF">ENK37_05100</name>
</gene>
<sequence length="111" mass="13048">MPTVDFYCKKTCKSCQKAKAWLDEHGVAYNYVDYTKKLPPEHVVREALEQMGAAALRKRHKRFKELQDADVETWMREIQADPNLLGRPILVWPDGRWLMGFKPEAWSEQLL</sequence>
<dbReference type="InterPro" id="IPR006660">
    <property type="entry name" value="Arsenate_reductase-like"/>
</dbReference>
<reference evidence="2" key="1">
    <citation type="journal article" date="2020" name="mSystems">
        <title>Genome- and Community-Level Interaction Insights into Carbon Utilization and Element Cycling Functions of Hydrothermarchaeota in Hydrothermal Sediment.</title>
        <authorList>
            <person name="Zhou Z."/>
            <person name="Liu Y."/>
            <person name="Xu W."/>
            <person name="Pan J."/>
            <person name="Luo Z.H."/>
            <person name="Li M."/>
        </authorList>
    </citation>
    <scope>NUCLEOTIDE SEQUENCE [LARGE SCALE GENOMIC DNA]</scope>
    <source>
        <strain evidence="2">HyVt-570</strain>
    </source>
</reference>
<dbReference type="PANTHER" id="PTHR30041">
    <property type="entry name" value="ARSENATE REDUCTASE"/>
    <property type="match status" value="1"/>
</dbReference>
<name>A0A7C4ZGK9_9DEIN</name>
<dbReference type="Proteomes" id="UP000885759">
    <property type="component" value="Unassembled WGS sequence"/>
</dbReference>
<proteinExistence type="inferred from homology"/>
<dbReference type="InterPro" id="IPR036249">
    <property type="entry name" value="Thioredoxin-like_sf"/>
</dbReference>
<dbReference type="EMBL" id="DRPZ01000139">
    <property type="protein sequence ID" value="HGY09417.1"/>
    <property type="molecule type" value="Genomic_DNA"/>
</dbReference>
<dbReference type="CDD" id="cd02977">
    <property type="entry name" value="ArsC_family"/>
    <property type="match status" value="1"/>
</dbReference>
<dbReference type="Gene3D" id="3.40.30.10">
    <property type="entry name" value="Glutaredoxin"/>
    <property type="match status" value="1"/>
</dbReference>